<organism evidence="2 3">
    <name type="scientific">Crassostrea virginica</name>
    <name type="common">Eastern oyster</name>
    <dbReference type="NCBI Taxonomy" id="6565"/>
    <lineage>
        <taxon>Eukaryota</taxon>
        <taxon>Metazoa</taxon>
        <taxon>Spiralia</taxon>
        <taxon>Lophotrochozoa</taxon>
        <taxon>Mollusca</taxon>
        <taxon>Bivalvia</taxon>
        <taxon>Autobranchia</taxon>
        <taxon>Pteriomorphia</taxon>
        <taxon>Ostreida</taxon>
        <taxon>Ostreoidea</taxon>
        <taxon>Ostreidae</taxon>
        <taxon>Crassostrea</taxon>
    </lineage>
</organism>
<keyword evidence="3" id="KW-0722">Serine protease inhibitor</keyword>
<accession>A0A8B8CWQ9</accession>
<evidence type="ECO:0000313" key="3">
    <source>
        <dbReference type="RefSeq" id="XP_022320297.1"/>
    </source>
</evidence>
<keyword evidence="2" id="KW-1185">Reference proteome</keyword>
<protein>
    <submittedName>
        <fullName evidence="3">Serine protease inhibitor Cvsi-2-like</fullName>
    </submittedName>
</protein>
<sequence length="83" mass="8861">MRVIFVLAAVVVAVSSEMCRETRDCSLTTCSSGNEIHCINHQCTCTSSGSGTGSCVLAADCHGRCDHGTNHHCIDGRCRCTHF</sequence>
<dbReference type="RefSeq" id="XP_022320297.1">
    <property type="nucleotide sequence ID" value="XM_022464589.1"/>
</dbReference>
<dbReference type="GeneID" id="111122709"/>
<feature type="signal peptide" evidence="1">
    <location>
        <begin position="1"/>
        <end position="16"/>
    </location>
</feature>
<reference evidence="3" key="1">
    <citation type="submission" date="2025-08" db="UniProtKB">
        <authorList>
            <consortium name="RefSeq"/>
        </authorList>
    </citation>
    <scope>IDENTIFICATION</scope>
    <source>
        <tissue evidence="3">Whole sample</tissue>
    </source>
</reference>
<evidence type="ECO:0000313" key="2">
    <source>
        <dbReference type="Proteomes" id="UP000694844"/>
    </source>
</evidence>
<name>A0A8B8CWQ9_CRAVI</name>
<feature type="chain" id="PRO_5034124411" evidence="1">
    <location>
        <begin position="17"/>
        <end position="83"/>
    </location>
</feature>
<dbReference type="AlphaFoldDB" id="A0A8B8CWQ9"/>
<dbReference type="KEGG" id="cvn:111122709"/>
<gene>
    <name evidence="3" type="primary">LOC111122709</name>
</gene>
<keyword evidence="1" id="KW-0732">Signal</keyword>
<evidence type="ECO:0000256" key="1">
    <source>
        <dbReference type="SAM" id="SignalP"/>
    </source>
</evidence>
<keyword evidence="3" id="KW-0646">Protease inhibitor</keyword>
<dbReference type="GO" id="GO:0004867">
    <property type="term" value="F:serine-type endopeptidase inhibitor activity"/>
    <property type="evidence" value="ECO:0007669"/>
    <property type="project" value="UniProtKB-KW"/>
</dbReference>
<dbReference type="Proteomes" id="UP000694844">
    <property type="component" value="Chromosome 3"/>
</dbReference>
<proteinExistence type="predicted"/>